<accession>A0ABQ1PGC6</accession>
<dbReference type="Proteomes" id="UP000619534">
    <property type="component" value="Unassembled WGS sequence"/>
</dbReference>
<dbReference type="SMART" id="SM00797">
    <property type="entry name" value="AHS2"/>
    <property type="match status" value="1"/>
</dbReference>
<dbReference type="PANTHER" id="PTHR43309">
    <property type="entry name" value="5-OXOPROLINASE SUBUNIT C"/>
    <property type="match status" value="1"/>
</dbReference>
<evidence type="ECO:0000259" key="4">
    <source>
        <dbReference type="SMART" id="SM00797"/>
    </source>
</evidence>
<dbReference type="Pfam" id="PF02626">
    <property type="entry name" value="CT_A_B"/>
    <property type="match status" value="1"/>
</dbReference>
<keyword evidence="2" id="KW-0378">Hydrolase</keyword>
<dbReference type="PANTHER" id="PTHR43309:SF5">
    <property type="entry name" value="5-OXOPROLINASE SUBUNIT C"/>
    <property type="match status" value="1"/>
</dbReference>
<dbReference type="InterPro" id="IPR052708">
    <property type="entry name" value="PxpC"/>
</dbReference>
<evidence type="ECO:0000256" key="3">
    <source>
        <dbReference type="ARBA" id="ARBA00022840"/>
    </source>
</evidence>
<evidence type="ECO:0000313" key="5">
    <source>
        <dbReference type="EMBL" id="GGC96768.1"/>
    </source>
</evidence>
<keyword evidence="6" id="KW-1185">Reference proteome</keyword>
<keyword evidence="3" id="KW-0067">ATP-binding</keyword>
<dbReference type="InterPro" id="IPR029000">
    <property type="entry name" value="Cyclophilin-like_dom_sf"/>
</dbReference>
<dbReference type="EMBL" id="BMCJ01000005">
    <property type="protein sequence ID" value="GGC96768.1"/>
    <property type="molecule type" value="Genomic_DNA"/>
</dbReference>
<evidence type="ECO:0000256" key="1">
    <source>
        <dbReference type="ARBA" id="ARBA00022741"/>
    </source>
</evidence>
<gene>
    <name evidence="5" type="primary">kipA</name>
    <name evidence="5" type="ORF">GCM10007216_29420</name>
</gene>
<protein>
    <submittedName>
        <fullName evidence="5">KipI antagonist</fullName>
    </submittedName>
</protein>
<dbReference type="InterPro" id="IPR003778">
    <property type="entry name" value="CT_A_B"/>
</dbReference>
<dbReference type="SUPFAM" id="SSF50891">
    <property type="entry name" value="Cyclophilin-like"/>
    <property type="match status" value="1"/>
</dbReference>
<sequence>MIKVLKPGLLTSVQDLGRTGYQTYGVIASGVMDPAAHRIANLLVGNREDAATLEITLSGPVLEFQEDALISLCGGDLSASIGDKQVKPWRPVYVKKGSELRFGQAKEGCRVYLAVAGSFNVPEVMESKSTYLRAGLGGFHGRALKEGDELTAQELSEAAAKIKSFLQKQAGGEALVSMDWHVASEFIPVFKEEQPVRVIKGRQYELFKKESQEAFFFEPFQIGSKSDRMGYRLEGPKLQLDKAQEMISEAVAFGTIQVPSNGQPIILLADRQTTGGYPKIGQVASVDIPVVAQLKPGEKARFQEISLEKAQQLYLEREKSIQQLAQGIRLKLKEEVR</sequence>
<dbReference type="Gene3D" id="2.40.100.10">
    <property type="entry name" value="Cyclophilin-like"/>
    <property type="match status" value="1"/>
</dbReference>
<feature type="domain" description="Carboxyltransferase" evidence="4">
    <location>
        <begin position="23"/>
        <end position="320"/>
    </location>
</feature>
<dbReference type="NCBIfam" id="TIGR00724">
    <property type="entry name" value="urea_amlyse_rel"/>
    <property type="match status" value="1"/>
</dbReference>
<dbReference type="RefSeq" id="WP_062442877.1">
    <property type="nucleotide sequence ID" value="NZ_BMCJ01000005.1"/>
</dbReference>
<organism evidence="5 6">
    <name type="scientific">Thalassobacillus devorans</name>
    <dbReference type="NCBI Taxonomy" id="279813"/>
    <lineage>
        <taxon>Bacteria</taxon>
        <taxon>Bacillati</taxon>
        <taxon>Bacillota</taxon>
        <taxon>Bacilli</taxon>
        <taxon>Bacillales</taxon>
        <taxon>Bacillaceae</taxon>
        <taxon>Thalassobacillus</taxon>
    </lineage>
</organism>
<comment type="caution">
    <text evidence="5">The sequence shown here is derived from an EMBL/GenBank/DDBJ whole genome shotgun (WGS) entry which is preliminary data.</text>
</comment>
<evidence type="ECO:0000313" key="6">
    <source>
        <dbReference type="Proteomes" id="UP000619534"/>
    </source>
</evidence>
<keyword evidence="1" id="KW-0547">Nucleotide-binding</keyword>
<name>A0ABQ1PGC6_9BACI</name>
<reference evidence="6" key="1">
    <citation type="journal article" date="2019" name="Int. J. Syst. Evol. Microbiol.">
        <title>The Global Catalogue of Microorganisms (GCM) 10K type strain sequencing project: providing services to taxonomists for standard genome sequencing and annotation.</title>
        <authorList>
            <consortium name="The Broad Institute Genomics Platform"/>
            <consortium name="The Broad Institute Genome Sequencing Center for Infectious Disease"/>
            <person name="Wu L."/>
            <person name="Ma J."/>
        </authorList>
    </citation>
    <scope>NUCLEOTIDE SEQUENCE [LARGE SCALE GENOMIC DNA]</scope>
    <source>
        <strain evidence="6">CCM 7282</strain>
    </source>
</reference>
<proteinExistence type="predicted"/>
<evidence type="ECO:0000256" key="2">
    <source>
        <dbReference type="ARBA" id="ARBA00022801"/>
    </source>
</evidence>